<keyword evidence="3" id="KW-0418">Kinase</keyword>
<organism evidence="3 4">
    <name type="scientific">Candidatus Ruthenibacterium merdavium</name>
    <dbReference type="NCBI Taxonomy" id="2838752"/>
    <lineage>
        <taxon>Bacteria</taxon>
        <taxon>Bacillati</taxon>
        <taxon>Bacillota</taxon>
        <taxon>Clostridia</taxon>
        <taxon>Eubacteriales</taxon>
        <taxon>Oscillospiraceae</taxon>
        <taxon>Ruthenibacterium</taxon>
    </lineage>
</organism>
<dbReference type="Gene3D" id="6.10.340.10">
    <property type="match status" value="1"/>
</dbReference>
<reference evidence="3" key="2">
    <citation type="submission" date="2021-04" db="EMBL/GenBank/DDBJ databases">
        <authorList>
            <person name="Gilroy R."/>
        </authorList>
    </citation>
    <scope>NUCLEOTIDE SEQUENCE</scope>
    <source>
        <strain evidence="3">5933</strain>
    </source>
</reference>
<dbReference type="Gene3D" id="3.30.565.10">
    <property type="entry name" value="Histidine kinase-like ATPase, C-terminal domain"/>
    <property type="match status" value="1"/>
</dbReference>
<dbReference type="Proteomes" id="UP000823918">
    <property type="component" value="Unassembled WGS sequence"/>
</dbReference>
<feature type="domain" description="Signal transduction histidine kinase internal region" evidence="2">
    <location>
        <begin position="383"/>
        <end position="461"/>
    </location>
</feature>
<evidence type="ECO:0000256" key="1">
    <source>
        <dbReference type="SAM" id="Phobius"/>
    </source>
</evidence>
<evidence type="ECO:0000313" key="4">
    <source>
        <dbReference type="Proteomes" id="UP000823918"/>
    </source>
</evidence>
<feature type="transmembrane region" description="Helical" evidence="1">
    <location>
        <begin position="7"/>
        <end position="30"/>
    </location>
</feature>
<keyword evidence="3" id="KW-0808">Transferase</keyword>
<dbReference type="InterPro" id="IPR050640">
    <property type="entry name" value="Bact_2-comp_sensor_kinase"/>
</dbReference>
<sequence length="589" mass="66614">MSITRRTFFIVCFIISSILLTLNITTYVLFHSAITQQLITSQEAVIEANVRLSNIFTQTFDQLVYQYTSDQQLGSLLSRSIGEDPLDDLNIKYGMNNRLAYHLNAESILLNNGFSAELYVNPKLEVSELFQPSNTIPNVSRIFNGESVQNEDWYQQTLLQKTGPYIFLSEDKTELCFSCKLQSSSFQGPYLKDGVGVLLGKLSVAELPHVLSLVPITQNGGFLLLNEKGEQVFQSEHLGNISMQEPLPISDSVSAQITLDGVHYLYSAQDLEWGLLLVFLSPYQDITHQVWAMMFPYLICSVFFFAVGILFSFLLSSGVSRPVVEFSKKIESIQDTRNLHWEQADPKAPREIKQLNASFGALMERVNGLIEEVSTKENMRRESELRALQAQINPHFMLNAMNAVNYMALAREADDIAVTVNSIASLMRYSITEPDRMVTMATELENVEEYISIYVLRFRQNIKLEILPGLSPSQVIIPKFTLQPLIENSIRHGITRQDPGITIRVHAYETQEGMLIDVTDTGMGGDAEKLNAYLDYQDVDLKVTHGFGIRNVNERVKLRFGENSGLRYQNYDGQKLLARLTFAETKENA</sequence>
<dbReference type="InterPro" id="IPR010559">
    <property type="entry name" value="Sig_transdc_His_kin_internal"/>
</dbReference>
<evidence type="ECO:0000259" key="2">
    <source>
        <dbReference type="Pfam" id="PF06580"/>
    </source>
</evidence>
<dbReference type="InterPro" id="IPR036890">
    <property type="entry name" value="HATPase_C_sf"/>
</dbReference>
<accession>A0A9D2Q463</accession>
<keyword evidence="1" id="KW-0472">Membrane</keyword>
<evidence type="ECO:0000313" key="3">
    <source>
        <dbReference type="EMBL" id="HJC71603.1"/>
    </source>
</evidence>
<gene>
    <name evidence="3" type="ORF">H9698_02255</name>
</gene>
<dbReference type="PANTHER" id="PTHR34220">
    <property type="entry name" value="SENSOR HISTIDINE KINASE YPDA"/>
    <property type="match status" value="1"/>
</dbReference>
<reference evidence="3" key="1">
    <citation type="journal article" date="2021" name="PeerJ">
        <title>Extensive microbial diversity within the chicken gut microbiome revealed by metagenomics and culture.</title>
        <authorList>
            <person name="Gilroy R."/>
            <person name="Ravi A."/>
            <person name="Getino M."/>
            <person name="Pursley I."/>
            <person name="Horton D.L."/>
            <person name="Alikhan N.F."/>
            <person name="Baker D."/>
            <person name="Gharbi K."/>
            <person name="Hall N."/>
            <person name="Watson M."/>
            <person name="Adriaenssens E.M."/>
            <person name="Foster-Nyarko E."/>
            <person name="Jarju S."/>
            <person name="Secka A."/>
            <person name="Antonio M."/>
            <person name="Oren A."/>
            <person name="Chaudhuri R.R."/>
            <person name="La Ragione R."/>
            <person name="Hildebrand F."/>
            <person name="Pallen M.J."/>
        </authorList>
    </citation>
    <scope>NUCLEOTIDE SEQUENCE</scope>
    <source>
        <strain evidence="3">5933</strain>
    </source>
</reference>
<proteinExistence type="predicted"/>
<dbReference type="SUPFAM" id="SSF55874">
    <property type="entry name" value="ATPase domain of HSP90 chaperone/DNA topoisomerase II/histidine kinase"/>
    <property type="match status" value="1"/>
</dbReference>
<keyword evidence="1" id="KW-1133">Transmembrane helix</keyword>
<name>A0A9D2Q463_9FIRM</name>
<dbReference type="GO" id="GO:0000155">
    <property type="term" value="F:phosphorelay sensor kinase activity"/>
    <property type="evidence" value="ECO:0007669"/>
    <property type="project" value="InterPro"/>
</dbReference>
<dbReference type="GO" id="GO:0016020">
    <property type="term" value="C:membrane"/>
    <property type="evidence" value="ECO:0007669"/>
    <property type="project" value="InterPro"/>
</dbReference>
<feature type="transmembrane region" description="Helical" evidence="1">
    <location>
        <begin position="290"/>
        <end position="315"/>
    </location>
</feature>
<dbReference type="Pfam" id="PF06580">
    <property type="entry name" value="His_kinase"/>
    <property type="match status" value="1"/>
</dbReference>
<comment type="caution">
    <text evidence="3">The sequence shown here is derived from an EMBL/GenBank/DDBJ whole genome shotgun (WGS) entry which is preliminary data.</text>
</comment>
<keyword evidence="1" id="KW-0812">Transmembrane</keyword>
<dbReference type="AlphaFoldDB" id="A0A9D2Q463"/>
<dbReference type="EMBL" id="DWWA01000013">
    <property type="protein sequence ID" value="HJC71603.1"/>
    <property type="molecule type" value="Genomic_DNA"/>
</dbReference>
<protein>
    <submittedName>
        <fullName evidence="3">Histidine kinase</fullName>
    </submittedName>
</protein>
<dbReference type="PANTHER" id="PTHR34220:SF7">
    <property type="entry name" value="SENSOR HISTIDINE KINASE YPDA"/>
    <property type="match status" value="1"/>
</dbReference>